<proteinExistence type="predicted"/>
<name>A0A8J2JGY1_9HEXA</name>
<evidence type="ECO:0000313" key="2">
    <source>
        <dbReference type="Proteomes" id="UP000708208"/>
    </source>
</evidence>
<accession>A0A8J2JGY1</accession>
<dbReference type="EMBL" id="CAJVCH010054525">
    <property type="protein sequence ID" value="CAG7718582.1"/>
    <property type="molecule type" value="Genomic_DNA"/>
</dbReference>
<comment type="caution">
    <text evidence="1">The sequence shown here is derived from an EMBL/GenBank/DDBJ whole genome shotgun (WGS) entry which is preliminary data.</text>
</comment>
<dbReference type="Proteomes" id="UP000708208">
    <property type="component" value="Unassembled WGS sequence"/>
</dbReference>
<sequence length="53" mass="6291">MTDQPFHVVENQAFLRFALYGRDLDSLFSEDTLKRRIVSLYDAEKLKIKDLLM</sequence>
<keyword evidence="2" id="KW-1185">Reference proteome</keyword>
<feature type="non-terminal residue" evidence="1">
    <location>
        <position position="53"/>
    </location>
</feature>
<organism evidence="1 2">
    <name type="scientific">Allacma fusca</name>
    <dbReference type="NCBI Taxonomy" id="39272"/>
    <lineage>
        <taxon>Eukaryota</taxon>
        <taxon>Metazoa</taxon>
        <taxon>Ecdysozoa</taxon>
        <taxon>Arthropoda</taxon>
        <taxon>Hexapoda</taxon>
        <taxon>Collembola</taxon>
        <taxon>Symphypleona</taxon>
        <taxon>Sminthuridae</taxon>
        <taxon>Allacma</taxon>
    </lineage>
</organism>
<dbReference type="OrthoDB" id="10043784at2759"/>
<gene>
    <name evidence="1" type="ORF">AFUS01_LOCUS7963</name>
</gene>
<evidence type="ECO:0000313" key="1">
    <source>
        <dbReference type="EMBL" id="CAG7718582.1"/>
    </source>
</evidence>
<dbReference type="AlphaFoldDB" id="A0A8J2JGY1"/>
<protein>
    <submittedName>
        <fullName evidence="1">Uncharacterized protein</fullName>
    </submittedName>
</protein>
<reference evidence="1" key="1">
    <citation type="submission" date="2021-06" db="EMBL/GenBank/DDBJ databases">
        <authorList>
            <person name="Hodson N. C."/>
            <person name="Mongue J. A."/>
            <person name="Jaron S. K."/>
        </authorList>
    </citation>
    <scope>NUCLEOTIDE SEQUENCE</scope>
</reference>